<dbReference type="AlphaFoldDB" id="A0A644WS95"/>
<comment type="caution">
    <text evidence="1">The sequence shown here is derived from an EMBL/GenBank/DDBJ whole genome shotgun (WGS) entry which is preliminary data.</text>
</comment>
<protein>
    <submittedName>
        <fullName evidence="1">Uncharacterized protein</fullName>
    </submittedName>
</protein>
<sequence length="62" mass="7707">MKDKWYTFNYRDANTGRFMEMNSFRDTDYYSAKLQAEVYRDKLAFYNPDKLVRVTRDYNRAR</sequence>
<evidence type="ECO:0000313" key="1">
    <source>
        <dbReference type="EMBL" id="MPM06338.1"/>
    </source>
</evidence>
<organism evidence="1">
    <name type="scientific">bioreactor metagenome</name>
    <dbReference type="NCBI Taxonomy" id="1076179"/>
    <lineage>
        <taxon>unclassified sequences</taxon>
        <taxon>metagenomes</taxon>
        <taxon>ecological metagenomes</taxon>
    </lineage>
</organism>
<name>A0A644WS95_9ZZZZ</name>
<gene>
    <name evidence="1" type="ORF">SDC9_52637</name>
</gene>
<dbReference type="EMBL" id="VSSQ01001219">
    <property type="protein sequence ID" value="MPM06338.1"/>
    <property type="molecule type" value="Genomic_DNA"/>
</dbReference>
<reference evidence="1" key="1">
    <citation type="submission" date="2019-08" db="EMBL/GenBank/DDBJ databases">
        <authorList>
            <person name="Kucharzyk K."/>
            <person name="Murdoch R.W."/>
            <person name="Higgins S."/>
            <person name="Loffler F."/>
        </authorList>
    </citation>
    <scope>NUCLEOTIDE SEQUENCE</scope>
</reference>
<proteinExistence type="predicted"/>
<accession>A0A644WS95</accession>